<dbReference type="PANTHER" id="PTHR38471">
    <property type="entry name" value="FOUR HELIX BUNDLE PROTEIN"/>
    <property type="match status" value="1"/>
</dbReference>
<dbReference type="CDD" id="cd16377">
    <property type="entry name" value="23S_rRNA_IVP_like"/>
    <property type="match status" value="1"/>
</dbReference>
<gene>
    <name evidence="1" type="ORF">CK503_03370</name>
</gene>
<dbReference type="PANTHER" id="PTHR38471:SF2">
    <property type="entry name" value="FOUR HELIX BUNDLE PROTEIN"/>
    <property type="match status" value="1"/>
</dbReference>
<organism evidence="1 2">
    <name type="scientific">Fodinibius salipaludis</name>
    <dbReference type="NCBI Taxonomy" id="2032627"/>
    <lineage>
        <taxon>Bacteria</taxon>
        <taxon>Pseudomonadati</taxon>
        <taxon>Balneolota</taxon>
        <taxon>Balneolia</taxon>
        <taxon>Balneolales</taxon>
        <taxon>Balneolaceae</taxon>
        <taxon>Fodinibius</taxon>
    </lineage>
</organism>
<dbReference type="RefSeq" id="WP_095605377.1">
    <property type="nucleotide sequence ID" value="NZ_NSKE01000002.1"/>
</dbReference>
<name>A0A2A2GCH8_9BACT</name>
<dbReference type="AlphaFoldDB" id="A0A2A2GCH8"/>
<protein>
    <submittedName>
        <fullName evidence="1">Diversity-generating retroelement protein bAvd family protein</fullName>
    </submittedName>
</protein>
<dbReference type="SUPFAM" id="SSF158446">
    <property type="entry name" value="IVS-encoded protein-like"/>
    <property type="match status" value="1"/>
</dbReference>
<dbReference type="OrthoDB" id="9811959at2"/>
<dbReference type="NCBIfam" id="NF008911">
    <property type="entry name" value="PRK12275.1-2"/>
    <property type="match status" value="1"/>
</dbReference>
<accession>A0A2A2GCH8</accession>
<dbReference type="Pfam" id="PF05635">
    <property type="entry name" value="23S_rRNA_IVP"/>
    <property type="match status" value="1"/>
</dbReference>
<comment type="caution">
    <text evidence="1">The sequence shown here is derived from an EMBL/GenBank/DDBJ whole genome shotgun (WGS) entry which is preliminary data.</text>
</comment>
<dbReference type="InterPro" id="IPR012657">
    <property type="entry name" value="23S_rRNA-intervening_sequence"/>
</dbReference>
<dbReference type="Gene3D" id="1.20.1440.60">
    <property type="entry name" value="23S rRNA-intervening sequence"/>
    <property type="match status" value="1"/>
</dbReference>
<evidence type="ECO:0000313" key="1">
    <source>
        <dbReference type="EMBL" id="PAU95251.1"/>
    </source>
</evidence>
<reference evidence="1 2" key="1">
    <citation type="submission" date="2017-08" db="EMBL/GenBank/DDBJ databases">
        <title>Aliifodinibius alkalisoli sp. nov., isolated from saline alkaline soil.</title>
        <authorList>
            <person name="Liu D."/>
            <person name="Zhang G."/>
        </authorList>
    </citation>
    <scope>NUCLEOTIDE SEQUENCE [LARGE SCALE GENOMIC DNA]</scope>
    <source>
        <strain evidence="1 2">WN023</strain>
    </source>
</reference>
<dbReference type="InterPro" id="IPR036583">
    <property type="entry name" value="23S_rRNA_IVS_sf"/>
</dbReference>
<evidence type="ECO:0000313" key="2">
    <source>
        <dbReference type="Proteomes" id="UP000218831"/>
    </source>
</evidence>
<proteinExistence type="predicted"/>
<dbReference type="Proteomes" id="UP000218831">
    <property type="component" value="Unassembled WGS sequence"/>
</dbReference>
<dbReference type="NCBIfam" id="TIGR02436">
    <property type="entry name" value="four helix bundle protein"/>
    <property type="match status" value="1"/>
</dbReference>
<dbReference type="EMBL" id="NSKE01000002">
    <property type="protein sequence ID" value="PAU95251.1"/>
    <property type="molecule type" value="Genomic_DNA"/>
</dbReference>
<sequence>MKNFRNLKIWEKSHSLTLDIYKFTSSYPKEELYGLISQMRRSSASIPSNIAEGCGRNTQPQLARFLNIAFGSASELEYQLILSKDLEFIDKKTFKILLKKVTEIKRMLASLLKKVQADS</sequence>
<keyword evidence="2" id="KW-1185">Reference proteome</keyword>